<protein>
    <submittedName>
        <fullName evidence="5">Uncharacterized protein</fullName>
    </submittedName>
</protein>
<organism evidence="5 6">
    <name type="scientific">Melopsittacus undulatus</name>
    <name type="common">Budgerigar</name>
    <name type="synonym">Psittacus undulatus</name>
    <dbReference type="NCBI Taxonomy" id="13146"/>
    <lineage>
        <taxon>Eukaryota</taxon>
        <taxon>Metazoa</taxon>
        <taxon>Chordata</taxon>
        <taxon>Craniata</taxon>
        <taxon>Vertebrata</taxon>
        <taxon>Euteleostomi</taxon>
        <taxon>Archelosauria</taxon>
        <taxon>Archosauria</taxon>
        <taxon>Dinosauria</taxon>
        <taxon>Saurischia</taxon>
        <taxon>Theropoda</taxon>
        <taxon>Coelurosauria</taxon>
        <taxon>Aves</taxon>
        <taxon>Neognathae</taxon>
        <taxon>Neoaves</taxon>
        <taxon>Telluraves</taxon>
        <taxon>Australaves</taxon>
        <taxon>Psittaciformes</taxon>
        <taxon>Psittaculidae</taxon>
        <taxon>Melopsittacus</taxon>
    </lineage>
</organism>
<name>A0A8C6IZQ1_MELUD</name>
<dbReference type="GO" id="GO:0016787">
    <property type="term" value="F:hydrolase activity"/>
    <property type="evidence" value="ECO:0007669"/>
    <property type="project" value="UniProtKB-KW"/>
</dbReference>
<dbReference type="GO" id="GO:0043139">
    <property type="term" value="F:5'-3' DNA helicase activity"/>
    <property type="evidence" value="ECO:0007669"/>
    <property type="project" value="TreeGrafter"/>
</dbReference>
<dbReference type="SUPFAM" id="SSF52540">
    <property type="entry name" value="P-loop containing nucleoside triphosphate hydrolases"/>
    <property type="match status" value="1"/>
</dbReference>
<keyword evidence="1" id="KW-0547">Nucleotide-binding</keyword>
<keyword evidence="2" id="KW-0378">Hydrolase</keyword>
<accession>A0A8V5GWL9</accession>
<dbReference type="GO" id="GO:0005524">
    <property type="term" value="F:ATP binding"/>
    <property type="evidence" value="ECO:0007669"/>
    <property type="project" value="UniProtKB-KW"/>
</dbReference>
<sequence length="230" mass="26418">MLNVQYRMHKSICKFPSQEFYNMQLKTCPKLLRKNSVLYHKDNLCCPIIFGHVEGKEQSLMVSTEEGNENSKANLEEVEQAVRIAKQLTLDGTILPESIAILSPYNAQVSEISKGLQKERIHGVTVCTIMKSQGSEWRYVILSTVRSRPRAEIDSKPTKSWQKKYLGFVTDPNQVNVGITRAQEGLCILGNRYLLECNPLWRRLLQHYRQHNCYTTGNGILVMKALAFRR</sequence>
<dbReference type="PANTHER" id="PTHR43788:SF16">
    <property type="entry name" value="HELICASE WITH ZINC FINGER 2"/>
    <property type="match status" value="1"/>
</dbReference>
<keyword evidence="4" id="KW-0067">ATP-binding</keyword>
<evidence type="ECO:0000256" key="3">
    <source>
        <dbReference type="ARBA" id="ARBA00022806"/>
    </source>
</evidence>
<dbReference type="InterPro" id="IPR047187">
    <property type="entry name" value="SF1_C_Upf1"/>
</dbReference>
<evidence type="ECO:0000256" key="4">
    <source>
        <dbReference type="ARBA" id="ARBA00022840"/>
    </source>
</evidence>
<dbReference type="Ensembl" id="ENSMUNT00000005302.2">
    <property type="protein sequence ID" value="ENSMUNP00000004545.2"/>
    <property type="gene ID" value="ENSMUNG00000003762.2"/>
</dbReference>
<dbReference type="PANTHER" id="PTHR43788">
    <property type="entry name" value="DNA2/NAM7 HELICASE FAMILY MEMBER"/>
    <property type="match status" value="1"/>
</dbReference>
<reference evidence="5" key="3">
    <citation type="submission" date="2025-09" db="UniProtKB">
        <authorList>
            <consortium name="Ensembl"/>
        </authorList>
    </citation>
    <scope>IDENTIFICATION</scope>
</reference>
<dbReference type="InterPro" id="IPR041679">
    <property type="entry name" value="DNA2/NAM7-like_C"/>
</dbReference>
<evidence type="ECO:0000256" key="2">
    <source>
        <dbReference type="ARBA" id="ARBA00022801"/>
    </source>
</evidence>
<dbReference type="FunFam" id="3.40.50.300:FF:001313">
    <property type="entry name" value="Helicase with zinc finger domain 2"/>
    <property type="match status" value="1"/>
</dbReference>
<dbReference type="Pfam" id="PF13087">
    <property type="entry name" value="AAA_12"/>
    <property type="match status" value="1"/>
</dbReference>
<accession>A0A8C6IZQ1</accession>
<dbReference type="AlphaFoldDB" id="A0A8C6IZQ1"/>
<reference evidence="5" key="1">
    <citation type="submission" date="2020-03" db="EMBL/GenBank/DDBJ databases">
        <title>Melopsittacus undulatus (budgerigar) genome, bMelUnd1, maternal haplotype with Z.</title>
        <authorList>
            <person name="Gedman G."/>
            <person name="Mountcastle J."/>
            <person name="Haase B."/>
            <person name="Formenti G."/>
            <person name="Wright T."/>
            <person name="Apodaca J."/>
            <person name="Pelan S."/>
            <person name="Chow W."/>
            <person name="Rhie A."/>
            <person name="Howe K."/>
            <person name="Fedrigo O."/>
            <person name="Jarvis E.D."/>
        </authorList>
    </citation>
    <scope>NUCLEOTIDE SEQUENCE [LARGE SCALE GENOMIC DNA]</scope>
</reference>
<evidence type="ECO:0000256" key="1">
    <source>
        <dbReference type="ARBA" id="ARBA00022741"/>
    </source>
</evidence>
<dbReference type="Gene3D" id="3.40.50.300">
    <property type="entry name" value="P-loop containing nucleotide triphosphate hydrolases"/>
    <property type="match status" value="1"/>
</dbReference>
<dbReference type="InterPro" id="IPR027417">
    <property type="entry name" value="P-loop_NTPase"/>
</dbReference>
<evidence type="ECO:0000313" key="6">
    <source>
        <dbReference type="Proteomes" id="UP000694405"/>
    </source>
</evidence>
<reference evidence="5" key="2">
    <citation type="submission" date="2025-08" db="UniProtKB">
        <authorList>
            <consortium name="Ensembl"/>
        </authorList>
    </citation>
    <scope>IDENTIFICATION</scope>
</reference>
<proteinExistence type="predicted"/>
<dbReference type="CDD" id="cd18808">
    <property type="entry name" value="SF1_C_Upf1"/>
    <property type="match status" value="1"/>
</dbReference>
<keyword evidence="3" id="KW-0347">Helicase</keyword>
<evidence type="ECO:0000313" key="5">
    <source>
        <dbReference type="Ensembl" id="ENSMUNP00000004545.2"/>
    </source>
</evidence>
<keyword evidence="6" id="KW-1185">Reference proteome</keyword>
<dbReference type="InterPro" id="IPR050534">
    <property type="entry name" value="Coronavir_polyprotein_1ab"/>
</dbReference>
<dbReference type="Proteomes" id="UP000694405">
    <property type="component" value="Chromosome 10"/>
</dbReference>